<dbReference type="OrthoDB" id="1521716at2"/>
<organism evidence="2 3">
    <name type="scientific">Flaviaesturariibacter aridisoli</name>
    <dbReference type="NCBI Taxonomy" id="2545761"/>
    <lineage>
        <taxon>Bacteria</taxon>
        <taxon>Pseudomonadati</taxon>
        <taxon>Bacteroidota</taxon>
        <taxon>Chitinophagia</taxon>
        <taxon>Chitinophagales</taxon>
        <taxon>Chitinophagaceae</taxon>
        <taxon>Flaviaestuariibacter</taxon>
    </lineage>
</organism>
<comment type="caution">
    <text evidence="2">The sequence shown here is derived from an EMBL/GenBank/DDBJ whole genome shotgun (WGS) entry which is preliminary data.</text>
</comment>
<evidence type="ECO:0000256" key="1">
    <source>
        <dbReference type="SAM" id="SignalP"/>
    </source>
</evidence>
<dbReference type="PROSITE" id="PS51257">
    <property type="entry name" value="PROKAR_LIPOPROTEIN"/>
    <property type="match status" value="1"/>
</dbReference>
<sequence>MKRILLFAMASTLVFASCRKIQVDGDGSSNNSGGGTVVTPGSTILSGTIGTDMTLRSGTTYTLRGIVYVANGAQLTIEPGVTILGDKGSRGTLVITRGCRINASGTAASPIVFTSSEGANARSGDWGGIVILGRAKTNATYNGQAGLGEAEGGINNGDGYGLFGGTDDNDNSGTLKYVRIEYAGYAFLPDKELNGIGLYAVGKGTTISYVQVAWAADDSFEWFGGSVNADHLIAYKGLDDDFDTDNGFAGKVQFAIAIRDSSVADVSGSNGFESDNDAAGSMLTPQTSAVFANVTSVGPKETVTSIGNTYYRNAAQIRRNSSLSVINSVFLGWNNGLLIDASTGRPTDLNIAGATPTLWWRGNIIAGVPSVSNQVKYSASTAQPTGWTAADALAWHNTPSFNNLLLATNSAVGYAAAFNYSNPDLAPAATSPLLTGAYTSADARLSGLQAVTYRGAVGPNDNWYKGWTRYGN</sequence>
<feature type="signal peptide" evidence="1">
    <location>
        <begin position="1"/>
        <end position="16"/>
    </location>
</feature>
<proteinExistence type="predicted"/>
<dbReference type="Proteomes" id="UP000295164">
    <property type="component" value="Unassembled WGS sequence"/>
</dbReference>
<keyword evidence="3" id="KW-1185">Reference proteome</keyword>
<accession>A0A4R4EA91</accession>
<reference evidence="2 3" key="1">
    <citation type="submission" date="2019-03" db="EMBL/GenBank/DDBJ databases">
        <authorList>
            <person name="Kim M.K.M."/>
        </authorList>
    </citation>
    <scope>NUCLEOTIDE SEQUENCE [LARGE SCALE GENOMIC DNA]</scope>
    <source>
        <strain evidence="2 3">17J68-15</strain>
    </source>
</reference>
<gene>
    <name evidence="2" type="ORF">E0486_00125</name>
</gene>
<dbReference type="RefSeq" id="WP_131850101.1">
    <property type="nucleotide sequence ID" value="NZ_SKFH01000001.1"/>
</dbReference>
<protein>
    <recommendedName>
        <fullName evidence="4">T9SS C-terminal target domain-containing protein</fullName>
    </recommendedName>
</protein>
<feature type="chain" id="PRO_5020813391" description="T9SS C-terminal target domain-containing protein" evidence="1">
    <location>
        <begin position="17"/>
        <end position="472"/>
    </location>
</feature>
<keyword evidence="1" id="KW-0732">Signal</keyword>
<dbReference type="AlphaFoldDB" id="A0A4R4EA91"/>
<dbReference type="PANTHER" id="PTHR41339">
    <property type="entry name" value="LIPL48"/>
    <property type="match status" value="1"/>
</dbReference>
<dbReference type="EMBL" id="SKFH01000001">
    <property type="protein sequence ID" value="TCZ74745.1"/>
    <property type="molecule type" value="Genomic_DNA"/>
</dbReference>
<name>A0A4R4EA91_9BACT</name>
<dbReference type="PANTHER" id="PTHR41339:SF1">
    <property type="entry name" value="SECRETED PROTEIN"/>
    <property type="match status" value="1"/>
</dbReference>
<evidence type="ECO:0000313" key="3">
    <source>
        <dbReference type="Proteomes" id="UP000295164"/>
    </source>
</evidence>
<evidence type="ECO:0008006" key="4">
    <source>
        <dbReference type="Google" id="ProtNLM"/>
    </source>
</evidence>
<evidence type="ECO:0000313" key="2">
    <source>
        <dbReference type="EMBL" id="TCZ74745.1"/>
    </source>
</evidence>